<reference evidence="1 2" key="1">
    <citation type="submission" date="2017-12" db="EMBL/GenBank/DDBJ databases">
        <title>Complete genome sequence of Herbivorax saccincola GGR1, a novel Cellulosome-producing hydrolytic bacterium in a thermophilic biogas plant, established by Illumina and Nanopore MinION sequencing.</title>
        <authorList>
            <person name="Pechtl A."/>
            <person name="Ruckert C."/>
            <person name="Koeck D.E."/>
            <person name="Maus I."/>
            <person name="Winkler A."/>
            <person name="Kalinowski J."/>
            <person name="Puhler A."/>
            <person name="Schwarz W.W."/>
            <person name="Zverlov V.V."/>
            <person name="Schluter A."/>
            <person name="Liebl W."/>
        </authorList>
    </citation>
    <scope>NUCLEOTIDE SEQUENCE [LARGE SCALE GENOMIC DNA]</scope>
    <source>
        <strain evidence="2">SR1</strain>
    </source>
</reference>
<evidence type="ECO:0000313" key="1">
    <source>
        <dbReference type="EMBL" id="AUG56880.1"/>
    </source>
</evidence>
<sequence length="117" mass="13991">MYELIKRVDFSKKRNNPEKDYLKKLFIEWLNRNYPDVNTVDTYFSDAIFIGNNPSLGLDIVEIISDEDEGRTNYHRALVKHFESKGWNSALVHSRAEEYLKRLDQLKEFLVDYEKNK</sequence>
<dbReference type="KEGG" id="hsc:HVS_04715"/>
<dbReference type="Proteomes" id="UP000233534">
    <property type="component" value="Chromosome"/>
</dbReference>
<proteinExistence type="predicted"/>
<protein>
    <submittedName>
        <fullName evidence="1">Uncharacterized protein</fullName>
    </submittedName>
</protein>
<organism evidence="1 2">
    <name type="scientific">Acetivibrio saccincola</name>
    <dbReference type="NCBI Taxonomy" id="1677857"/>
    <lineage>
        <taxon>Bacteria</taxon>
        <taxon>Bacillati</taxon>
        <taxon>Bacillota</taxon>
        <taxon>Clostridia</taxon>
        <taxon>Eubacteriales</taxon>
        <taxon>Oscillospiraceae</taxon>
        <taxon>Acetivibrio</taxon>
    </lineage>
</organism>
<dbReference type="AlphaFoldDB" id="A0A2K9EN34"/>
<evidence type="ECO:0000313" key="2">
    <source>
        <dbReference type="Proteomes" id="UP000233534"/>
    </source>
</evidence>
<accession>A0A2K9EN34</accession>
<keyword evidence="2" id="KW-1185">Reference proteome</keyword>
<dbReference type="RefSeq" id="WP_101299691.1">
    <property type="nucleotide sequence ID" value="NZ_CP025197.1"/>
</dbReference>
<dbReference type="EMBL" id="CP025197">
    <property type="protein sequence ID" value="AUG56880.1"/>
    <property type="molecule type" value="Genomic_DNA"/>
</dbReference>
<name>A0A2K9EN34_9FIRM</name>
<gene>
    <name evidence="1" type="ORF">HVS_04715</name>
</gene>